<sequence>MNKGKLCISITEFVDQSVLSTVEMYTSTRISGMHLTGSARPWFKIGFLAIQAAECIGEVVSRSDFC</sequence>
<organism evidence="1 2">
    <name type="scientific">Bipolaris victoriae (strain FI3)</name>
    <name type="common">Victoria blight of oats agent</name>
    <name type="synonym">Cochliobolus victoriae</name>
    <dbReference type="NCBI Taxonomy" id="930091"/>
    <lineage>
        <taxon>Eukaryota</taxon>
        <taxon>Fungi</taxon>
        <taxon>Dikarya</taxon>
        <taxon>Ascomycota</taxon>
        <taxon>Pezizomycotina</taxon>
        <taxon>Dothideomycetes</taxon>
        <taxon>Pleosporomycetidae</taxon>
        <taxon>Pleosporales</taxon>
        <taxon>Pleosporineae</taxon>
        <taxon>Pleosporaceae</taxon>
        <taxon>Bipolaris</taxon>
    </lineage>
</organism>
<dbReference type="HOGENOM" id="CLU_2830823_0_0_1"/>
<dbReference type="GeneID" id="26255677"/>
<evidence type="ECO:0000313" key="1">
    <source>
        <dbReference type="EMBL" id="EUN29978.1"/>
    </source>
</evidence>
<evidence type="ECO:0000313" key="2">
    <source>
        <dbReference type="Proteomes" id="UP000054337"/>
    </source>
</evidence>
<name>W7EH03_BIPV3</name>
<protein>
    <submittedName>
        <fullName evidence="1">Uncharacterized protein</fullName>
    </submittedName>
</protein>
<reference evidence="1 2" key="1">
    <citation type="journal article" date="2013" name="PLoS Genet.">
        <title>Comparative genome structure, secondary metabolite, and effector coding capacity across Cochliobolus pathogens.</title>
        <authorList>
            <person name="Condon B.J."/>
            <person name="Leng Y."/>
            <person name="Wu D."/>
            <person name="Bushley K.E."/>
            <person name="Ohm R.A."/>
            <person name="Otillar R."/>
            <person name="Martin J."/>
            <person name="Schackwitz W."/>
            <person name="Grimwood J."/>
            <person name="MohdZainudin N."/>
            <person name="Xue C."/>
            <person name="Wang R."/>
            <person name="Manning V.A."/>
            <person name="Dhillon B."/>
            <person name="Tu Z.J."/>
            <person name="Steffenson B.J."/>
            <person name="Salamov A."/>
            <person name="Sun H."/>
            <person name="Lowry S."/>
            <person name="LaButti K."/>
            <person name="Han J."/>
            <person name="Copeland A."/>
            <person name="Lindquist E."/>
            <person name="Barry K."/>
            <person name="Schmutz J."/>
            <person name="Baker S.E."/>
            <person name="Ciuffetti L.M."/>
            <person name="Grigoriev I.V."/>
            <person name="Zhong S."/>
            <person name="Turgeon B.G."/>
        </authorList>
    </citation>
    <scope>NUCLEOTIDE SEQUENCE [LARGE SCALE GENOMIC DNA]</scope>
    <source>
        <strain evidence="1 2">FI3</strain>
    </source>
</reference>
<dbReference type="AlphaFoldDB" id="W7EH03"/>
<proteinExistence type="predicted"/>
<dbReference type="RefSeq" id="XP_014559555.1">
    <property type="nucleotide sequence ID" value="XM_014704069.1"/>
</dbReference>
<dbReference type="EMBL" id="KI968709">
    <property type="protein sequence ID" value="EUN29978.1"/>
    <property type="molecule type" value="Genomic_DNA"/>
</dbReference>
<gene>
    <name evidence="1" type="ORF">COCVIDRAFT_35334</name>
</gene>
<accession>W7EH03</accession>
<dbReference type="Proteomes" id="UP000054337">
    <property type="component" value="Unassembled WGS sequence"/>
</dbReference>
<keyword evidence="2" id="KW-1185">Reference proteome</keyword>